<dbReference type="OrthoDB" id="9801972at2"/>
<dbReference type="SMART" id="SM01152">
    <property type="entry name" value="DUF167"/>
    <property type="match status" value="1"/>
</dbReference>
<dbReference type="RefSeq" id="WP_115937630.1">
    <property type="nucleotide sequence ID" value="NZ_QRDW01000008.1"/>
</dbReference>
<proteinExistence type="inferred from homology"/>
<evidence type="ECO:0000313" key="4">
    <source>
        <dbReference type="Proteomes" id="UP000256845"/>
    </source>
</evidence>
<dbReference type="PANTHER" id="PTHR13420">
    <property type="entry name" value="UPF0235 PROTEIN C15ORF40"/>
    <property type="match status" value="1"/>
</dbReference>
<evidence type="ECO:0000256" key="2">
    <source>
        <dbReference type="HAMAP-Rule" id="MF_00634"/>
    </source>
</evidence>
<dbReference type="AlphaFoldDB" id="A0A3D9HEU4"/>
<sequence length="105" mass="11360">MPVKPVCDGIHLFLRVTPKASANRLRSVELDGAGQARLKIQVTAPPEGGKANAAVIKLLSKALGIGKTSLRVVSGQTDRHKMLHIAGEPAEREKLIRDLLRENHV</sequence>
<dbReference type="Gene3D" id="3.30.1200.10">
    <property type="entry name" value="YggU-like"/>
    <property type="match status" value="1"/>
</dbReference>
<dbReference type="InterPro" id="IPR036591">
    <property type="entry name" value="YggU-like_sf"/>
</dbReference>
<dbReference type="SUPFAM" id="SSF69786">
    <property type="entry name" value="YggU-like"/>
    <property type="match status" value="1"/>
</dbReference>
<dbReference type="GO" id="GO:0005737">
    <property type="term" value="C:cytoplasm"/>
    <property type="evidence" value="ECO:0007669"/>
    <property type="project" value="TreeGrafter"/>
</dbReference>
<reference evidence="3 4" key="1">
    <citation type="submission" date="2018-07" db="EMBL/GenBank/DDBJ databases">
        <title>Genomic Encyclopedia of Type Strains, Phase III (KMG-III): the genomes of soil and plant-associated and newly described type strains.</title>
        <authorList>
            <person name="Whitman W."/>
        </authorList>
    </citation>
    <scope>NUCLEOTIDE SEQUENCE [LARGE SCALE GENOMIC DNA]</scope>
    <source>
        <strain evidence="3 4">CECT 8488</strain>
    </source>
</reference>
<evidence type="ECO:0000313" key="3">
    <source>
        <dbReference type="EMBL" id="RED47993.1"/>
    </source>
</evidence>
<name>A0A3D9HEU4_9PROT</name>
<accession>A0A3D9HEU4</accession>
<dbReference type="Proteomes" id="UP000256845">
    <property type="component" value="Unassembled WGS sequence"/>
</dbReference>
<dbReference type="NCBIfam" id="TIGR00251">
    <property type="entry name" value="DUF167 family protein"/>
    <property type="match status" value="1"/>
</dbReference>
<comment type="caution">
    <text evidence="3">The sequence shown here is derived from an EMBL/GenBank/DDBJ whole genome shotgun (WGS) entry which is preliminary data.</text>
</comment>
<evidence type="ECO:0000256" key="1">
    <source>
        <dbReference type="ARBA" id="ARBA00010364"/>
    </source>
</evidence>
<organism evidence="3 4">
    <name type="scientific">Aestuariispira insulae</name>
    <dbReference type="NCBI Taxonomy" id="1461337"/>
    <lineage>
        <taxon>Bacteria</taxon>
        <taxon>Pseudomonadati</taxon>
        <taxon>Pseudomonadota</taxon>
        <taxon>Alphaproteobacteria</taxon>
        <taxon>Rhodospirillales</taxon>
        <taxon>Kiloniellaceae</taxon>
        <taxon>Aestuariispira</taxon>
    </lineage>
</organism>
<dbReference type="EMBL" id="QRDW01000008">
    <property type="protein sequence ID" value="RED47993.1"/>
    <property type="molecule type" value="Genomic_DNA"/>
</dbReference>
<gene>
    <name evidence="3" type="ORF">DFP90_10810</name>
</gene>
<protein>
    <recommendedName>
        <fullName evidence="2">UPF0235 protein DFP90_10810</fullName>
    </recommendedName>
</protein>
<dbReference type="HAMAP" id="MF_00634">
    <property type="entry name" value="UPF0235"/>
    <property type="match status" value="1"/>
</dbReference>
<dbReference type="Pfam" id="PF02594">
    <property type="entry name" value="DUF167"/>
    <property type="match status" value="1"/>
</dbReference>
<comment type="similarity">
    <text evidence="1 2">Belongs to the UPF0235 family.</text>
</comment>
<dbReference type="InterPro" id="IPR003746">
    <property type="entry name" value="DUF167"/>
</dbReference>
<keyword evidence="4" id="KW-1185">Reference proteome</keyword>
<dbReference type="PANTHER" id="PTHR13420:SF7">
    <property type="entry name" value="UPF0235 PROTEIN C15ORF40"/>
    <property type="match status" value="1"/>
</dbReference>